<evidence type="ECO:0000259" key="1">
    <source>
        <dbReference type="Pfam" id="PF07589"/>
    </source>
</evidence>
<evidence type="ECO:0000313" key="2">
    <source>
        <dbReference type="EMBL" id="KKN82113.1"/>
    </source>
</evidence>
<dbReference type="NCBIfam" id="TIGR03382">
    <property type="entry name" value="GC_trans_RRR"/>
    <property type="match status" value="1"/>
</dbReference>
<comment type="caution">
    <text evidence="2">The sequence shown here is derived from an EMBL/GenBank/DDBJ whole genome shotgun (WGS) entry which is preliminary data.</text>
</comment>
<gene>
    <name evidence="2" type="ORF">LCGC14_0312250</name>
</gene>
<feature type="domain" description="Ice-binding protein C-terminal" evidence="1">
    <location>
        <begin position="208"/>
        <end position="229"/>
    </location>
</feature>
<dbReference type="AlphaFoldDB" id="A0A0F9WTF6"/>
<reference evidence="2" key="1">
    <citation type="journal article" date="2015" name="Nature">
        <title>Complex archaea that bridge the gap between prokaryotes and eukaryotes.</title>
        <authorList>
            <person name="Spang A."/>
            <person name="Saw J.H."/>
            <person name="Jorgensen S.L."/>
            <person name="Zaremba-Niedzwiedzka K."/>
            <person name="Martijn J."/>
            <person name="Lind A.E."/>
            <person name="van Eijk R."/>
            <person name="Schleper C."/>
            <person name="Guy L."/>
            <person name="Ettema T.J."/>
        </authorList>
    </citation>
    <scope>NUCLEOTIDE SEQUENCE</scope>
</reference>
<proteinExistence type="predicted"/>
<dbReference type="InterPro" id="IPR017756">
    <property type="entry name" value="TM_Gly-Cys-Arg_CS"/>
</dbReference>
<dbReference type="Pfam" id="PF07589">
    <property type="entry name" value="PEP-CTERM"/>
    <property type="match status" value="1"/>
</dbReference>
<protein>
    <recommendedName>
        <fullName evidence="1">Ice-binding protein C-terminal domain-containing protein</fullName>
    </recommendedName>
</protein>
<dbReference type="InterPro" id="IPR013424">
    <property type="entry name" value="Ice-binding_C"/>
</dbReference>
<accession>A0A0F9WTF6</accession>
<dbReference type="NCBIfam" id="TIGR02595">
    <property type="entry name" value="PEP_CTERM"/>
    <property type="match status" value="1"/>
</dbReference>
<sequence length="230" mass="24184">MNKTMRCLFLSAAVLLASGVAHADFKVFDGSVYDVFITDPVSVGDGSEGLLSVVLRVENKTGLPGFDVMSFDGVTPTFGYTGITGKLHQHYSTALVPSTSTQESAAYTTDSAIDTHFLVVIGDLLIVEAPSEDVTLASAEASDAAFPFDGFADTDFGTFLTGTFAVDAVETLDLANIVTPQGQTVTLLFFMNGTAGGEVIDTSFTVHIPEPATMGLLALGGLAALRRRRR</sequence>
<dbReference type="EMBL" id="LAZR01000205">
    <property type="protein sequence ID" value="KKN82113.1"/>
    <property type="molecule type" value="Genomic_DNA"/>
</dbReference>
<organism evidence="2">
    <name type="scientific">marine sediment metagenome</name>
    <dbReference type="NCBI Taxonomy" id="412755"/>
    <lineage>
        <taxon>unclassified sequences</taxon>
        <taxon>metagenomes</taxon>
        <taxon>ecological metagenomes</taxon>
    </lineage>
</organism>
<name>A0A0F9WTF6_9ZZZZ</name>